<gene>
    <name evidence="1" type="ORF">Aph01nite_39750</name>
</gene>
<evidence type="ECO:0000313" key="2">
    <source>
        <dbReference type="Proteomes" id="UP000640052"/>
    </source>
</evidence>
<proteinExistence type="predicted"/>
<dbReference type="EMBL" id="BOOA01000031">
    <property type="protein sequence ID" value="GIH25665.1"/>
    <property type="molecule type" value="Genomic_DNA"/>
</dbReference>
<comment type="caution">
    <text evidence="1">The sequence shown here is derived from an EMBL/GenBank/DDBJ whole genome shotgun (WGS) entry which is preliminary data.</text>
</comment>
<keyword evidence="2" id="KW-1185">Reference proteome</keyword>
<evidence type="ECO:0000313" key="1">
    <source>
        <dbReference type="EMBL" id="GIH25665.1"/>
    </source>
</evidence>
<dbReference type="Proteomes" id="UP000640052">
    <property type="component" value="Unassembled WGS sequence"/>
</dbReference>
<dbReference type="InterPro" id="IPR011051">
    <property type="entry name" value="RmlC_Cupin_sf"/>
</dbReference>
<dbReference type="SUPFAM" id="SSF51182">
    <property type="entry name" value="RmlC-like cupins"/>
    <property type="match status" value="1"/>
</dbReference>
<dbReference type="AlphaFoldDB" id="A0A919QE21"/>
<reference evidence="1" key="1">
    <citation type="submission" date="2021-01" db="EMBL/GenBank/DDBJ databases">
        <title>Whole genome shotgun sequence of Acrocarpospora phusangensis NBRC 108782.</title>
        <authorList>
            <person name="Komaki H."/>
            <person name="Tamura T."/>
        </authorList>
    </citation>
    <scope>NUCLEOTIDE SEQUENCE</scope>
    <source>
        <strain evidence="1">NBRC 108782</strain>
    </source>
</reference>
<accession>A0A919QE21</accession>
<sequence>MLLAASPDGAFLAAAHDLLRSSPVTVRHPLGFLCVPMHRGPRFGLCLHVWSDDLVFDAPTTSPVHAHSWGLTSYVLTGTLRNDLIDVVPDDTAPTHRVFTIRPGSAGDRLRRTSRLVRQTTVASEHFGAGQFYGLAAGRFHATAALGATATLVMADNHRENQELSLGDVAAPSHDVIRHPGGHDELCIAAKVLGLDR</sequence>
<name>A0A919QE21_9ACTN</name>
<organism evidence="1 2">
    <name type="scientific">Acrocarpospora phusangensis</name>
    <dbReference type="NCBI Taxonomy" id="1070424"/>
    <lineage>
        <taxon>Bacteria</taxon>
        <taxon>Bacillati</taxon>
        <taxon>Actinomycetota</taxon>
        <taxon>Actinomycetes</taxon>
        <taxon>Streptosporangiales</taxon>
        <taxon>Streptosporangiaceae</taxon>
        <taxon>Acrocarpospora</taxon>
    </lineage>
</organism>
<protein>
    <submittedName>
        <fullName evidence="1">Uncharacterized protein</fullName>
    </submittedName>
</protein>
<dbReference type="RefSeq" id="WP_204042366.1">
    <property type="nucleotide sequence ID" value="NZ_BOOA01000031.1"/>
</dbReference>